<keyword evidence="5" id="KW-1185">Reference proteome</keyword>
<dbReference type="InterPro" id="IPR045389">
    <property type="entry name" value="DUF6522"/>
</dbReference>
<evidence type="ECO:0000313" key="2">
    <source>
        <dbReference type="EMBL" id="SNR62225.1"/>
    </source>
</evidence>
<feature type="region of interest" description="Disordered" evidence="1">
    <location>
        <begin position="78"/>
        <end position="105"/>
    </location>
</feature>
<dbReference type="EMBL" id="SIRL01000012">
    <property type="protein sequence ID" value="TBN47849.1"/>
    <property type="molecule type" value="Genomic_DNA"/>
</dbReference>
<sequence>MRIVIENGHLVIDAAEIAPLLDLDVAGFRQMMGAGHILTRTERGEGDDEGNLRLTLTSPMWRLRLTCAGDGEVLKRSRVRLTAAPTGSPSRSARDSDGSTRGTLG</sequence>
<dbReference type="Proteomes" id="UP000292859">
    <property type="component" value="Unassembled WGS sequence"/>
</dbReference>
<evidence type="ECO:0000256" key="1">
    <source>
        <dbReference type="SAM" id="MobiDB-lite"/>
    </source>
</evidence>
<accession>A0A238XTB8</accession>
<evidence type="ECO:0000313" key="3">
    <source>
        <dbReference type="EMBL" id="TBN47849.1"/>
    </source>
</evidence>
<dbReference type="Pfam" id="PF20132">
    <property type="entry name" value="DUF6522"/>
    <property type="match status" value="1"/>
</dbReference>
<gene>
    <name evidence="3" type="ORF">EYF88_14480</name>
    <name evidence="2" type="ORF">SAMN06265378_11263</name>
</gene>
<reference evidence="4" key="2">
    <citation type="submission" date="2017-06" db="EMBL/GenBank/DDBJ databases">
        <authorList>
            <person name="Varghese N."/>
            <person name="Submissions S."/>
        </authorList>
    </citation>
    <scope>NUCLEOTIDE SEQUENCE [LARGE SCALE GENOMIC DNA]</scope>
    <source>
        <strain evidence="4">DSM 26170</strain>
    </source>
</reference>
<evidence type="ECO:0000313" key="4">
    <source>
        <dbReference type="Proteomes" id="UP000198409"/>
    </source>
</evidence>
<dbReference type="AlphaFoldDB" id="A0A238XTB8"/>
<reference evidence="3 5" key="3">
    <citation type="submission" date="2019-02" db="EMBL/GenBank/DDBJ databases">
        <authorList>
            <person name="Zhang G."/>
        </authorList>
    </citation>
    <scope>NUCLEOTIDE SEQUENCE [LARGE SCALE GENOMIC DNA]</scope>
    <source>
        <strain evidence="3 5">CMB17</strain>
    </source>
</reference>
<dbReference type="RefSeq" id="WP_089388920.1">
    <property type="nucleotide sequence ID" value="NZ_FZNM01000012.1"/>
</dbReference>
<dbReference type="EMBL" id="FZNM01000012">
    <property type="protein sequence ID" value="SNR62225.1"/>
    <property type="molecule type" value="Genomic_DNA"/>
</dbReference>
<evidence type="ECO:0000313" key="5">
    <source>
        <dbReference type="Proteomes" id="UP000292859"/>
    </source>
</evidence>
<dbReference type="OrthoDB" id="8238457at2"/>
<name>A0A238XTB8_9RHOB</name>
<protein>
    <submittedName>
        <fullName evidence="2">Uncharacterized protein</fullName>
    </submittedName>
</protein>
<dbReference type="Proteomes" id="UP000198409">
    <property type="component" value="Unassembled WGS sequence"/>
</dbReference>
<organism evidence="2 4">
    <name type="scientific">Paracoccus sediminis</name>
    <dbReference type="NCBI Taxonomy" id="1214787"/>
    <lineage>
        <taxon>Bacteria</taxon>
        <taxon>Pseudomonadati</taxon>
        <taxon>Pseudomonadota</taxon>
        <taxon>Alphaproteobacteria</taxon>
        <taxon>Rhodobacterales</taxon>
        <taxon>Paracoccaceae</taxon>
        <taxon>Paracoccus</taxon>
    </lineage>
</organism>
<reference evidence="2" key="1">
    <citation type="submission" date="2017-06" db="EMBL/GenBank/DDBJ databases">
        <authorList>
            <person name="Kim H.J."/>
            <person name="Triplett B.A."/>
        </authorList>
    </citation>
    <scope>NUCLEOTIDE SEQUENCE [LARGE SCALE GENOMIC DNA]</scope>
    <source>
        <strain evidence="2">DSM 26170</strain>
    </source>
</reference>
<proteinExistence type="predicted"/>